<protein>
    <submittedName>
        <fullName evidence="3">Uncharacterized protein</fullName>
    </submittedName>
</protein>
<name>A0ABM4HU01_ODOVR</name>
<proteinExistence type="predicted"/>
<reference evidence="3" key="1">
    <citation type="submission" date="2025-08" db="UniProtKB">
        <authorList>
            <consortium name="RefSeq"/>
        </authorList>
    </citation>
    <scope>IDENTIFICATION</scope>
    <source>
        <tissue evidence="3">Tongue muscle</tissue>
    </source>
</reference>
<evidence type="ECO:0000313" key="3">
    <source>
        <dbReference type="RefSeq" id="XP_070319029.1"/>
    </source>
</evidence>
<feature type="region of interest" description="Disordered" evidence="1">
    <location>
        <begin position="154"/>
        <end position="208"/>
    </location>
</feature>
<feature type="region of interest" description="Disordered" evidence="1">
    <location>
        <begin position="70"/>
        <end position="117"/>
    </location>
</feature>
<keyword evidence="2" id="KW-1185">Reference proteome</keyword>
<feature type="region of interest" description="Disordered" evidence="1">
    <location>
        <begin position="1"/>
        <end position="23"/>
    </location>
</feature>
<sequence length="208" mass="21541">MVIGRRGARDDGRWGGQGGARSAETAPLLRVPALHLSTPPHSLWVLGGVRAPQFTGLCALSWGKAKRRFPRAQGPGDLGDSVGASPPAPGRTPPAVLRASGPRDDPGQCIGGAQGPGVARWEGTLPKHSCYPGPPMVAALSAYCLPLPWEVKGPHGAGKSQEAGGSGEIWGFPLSSRHPSLPEAEGGDCPQTRQDQVSGDVRRCGFNP</sequence>
<evidence type="ECO:0000256" key="1">
    <source>
        <dbReference type="SAM" id="MobiDB-lite"/>
    </source>
</evidence>
<gene>
    <name evidence="3" type="primary">LOC139033565</name>
</gene>
<dbReference type="RefSeq" id="XP_070319029.1">
    <property type="nucleotide sequence ID" value="XM_070462928.1"/>
</dbReference>
<dbReference type="Proteomes" id="UP001652640">
    <property type="component" value="Unplaced"/>
</dbReference>
<accession>A0ABM4HU01</accession>
<organism evidence="2 3">
    <name type="scientific">Odocoileus virginianus</name>
    <name type="common">White-tailed deer</name>
    <dbReference type="NCBI Taxonomy" id="9874"/>
    <lineage>
        <taxon>Eukaryota</taxon>
        <taxon>Metazoa</taxon>
        <taxon>Chordata</taxon>
        <taxon>Craniata</taxon>
        <taxon>Vertebrata</taxon>
        <taxon>Euteleostomi</taxon>
        <taxon>Mammalia</taxon>
        <taxon>Eutheria</taxon>
        <taxon>Laurasiatheria</taxon>
        <taxon>Artiodactyla</taxon>
        <taxon>Ruminantia</taxon>
        <taxon>Pecora</taxon>
        <taxon>Cervidae</taxon>
        <taxon>Odocoileinae</taxon>
        <taxon>Odocoileus</taxon>
    </lineage>
</organism>
<evidence type="ECO:0000313" key="2">
    <source>
        <dbReference type="Proteomes" id="UP001652640"/>
    </source>
</evidence>
<dbReference type="GeneID" id="139033565"/>